<dbReference type="EMBL" id="WOFH01000008">
    <property type="protein sequence ID" value="MUN39403.1"/>
    <property type="molecule type" value="Genomic_DNA"/>
</dbReference>
<sequence length="308" mass="30892">MEGASVVLDELARRGGSTAAPLEPAQGADGFSAEPKSDRAGLETCMPGKQEISAPPVITYRERNAAGPGNSRFLLLNLQTMITTSRTRRVIAVMTTAAALALDATALPASAQEVQPAVSALRFSAEAATVGTKLTGSVTLDGPAPAGGSQVTLWRNTYSAPSVLMPAKVTVPAGKTSVSFPATAYSAEPYDRDHAKIITPSAHLGTSLASRELVLLPTAFALSSGVARPGTGTKVAVGIGTPAPAGGATVALKSNTADIKVPATVTVPAGSPGVSFPASVASSAQSGGTGQITATWQGSTTTSAFYLS</sequence>
<keyword evidence="3" id="KW-1185">Reference proteome</keyword>
<dbReference type="AlphaFoldDB" id="A0A7K1L545"/>
<evidence type="ECO:0000313" key="2">
    <source>
        <dbReference type="EMBL" id="MUN39403.1"/>
    </source>
</evidence>
<feature type="region of interest" description="Disordered" evidence="1">
    <location>
        <begin position="1"/>
        <end position="43"/>
    </location>
</feature>
<name>A0A7K1L545_9ACTN</name>
<organism evidence="2 3">
    <name type="scientific">Actinomadura litoris</name>
    <dbReference type="NCBI Taxonomy" id="2678616"/>
    <lineage>
        <taxon>Bacteria</taxon>
        <taxon>Bacillati</taxon>
        <taxon>Actinomycetota</taxon>
        <taxon>Actinomycetes</taxon>
        <taxon>Streptosporangiales</taxon>
        <taxon>Thermomonosporaceae</taxon>
        <taxon>Actinomadura</taxon>
    </lineage>
</organism>
<evidence type="ECO:0000313" key="3">
    <source>
        <dbReference type="Proteomes" id="UP000432015"/>
    </source>
</evidence>
<dbReference type="Proteomes" id="UP000432015">
    <property type="component" value="Unassembled WGS sequence"/>
</dbReference>
<protein>
    <submittedName>
        <fullName evidence="2">Uncharacterized protein</fullName>
    </submittedName>
</protein>
<accession>A0A7K1L545</accession>
<evidence type="ECO:0000256" key="1">
    <source>
        <dbReference type="SAM" id="MobiDB-lite"/>
    </source>
</evidence>
<proteinExistence type="predicted"/>
<comment type="caution">
    <text evidence="2">The sequence shown here is derived from an EMBL/GenBank/DDBJ whole genome shotgun (WGS) entry which is preliminary data.</text>
</comment>
<reference evidence="2 3" key="1">
    <citation type="submission" date="2019-11" db="EMBL/GenBank/DDBJ databases">
        <authorList>
            <person name="Cao P."/>
        </authorList>
    </citation>
    <scope>NUCLEOTIDE SEQUENCE [LARGE SCALE GENOMIC DNA]</scope>
    <source>
        <strain evidence="2 3">NEAU-AAG5</strain>
    </source>
</reference>
<gene>
    <name evidence="2" type="ORF">GNZ18_22765</name>
</gene>
<dbReference type="RefSeq" id="WP_156218581.1">
    <property type="nucleotide sequence ID" value="NZ_WOFH01000008.1"/>
</dbReference>